<dbReference type="Gene3D" id="2.60.40.10">
    <property type="entry name" value="Immunoglobulins"/>
    <property type="match status" value="2"/>
</dbReference>
<sequence>MSAYKLYILCLISIYLFGCGGGGGSSANKNQQDAASEIESFNAEQAEIRRSNALRYLYANQQLVDAVNAFRGDVLGFFLPPLADHDSILADEILCPEGTYEIRETKKSLRARFYNCINRGYHVDGEVNYTSSGNVDSGSFSAELRFNGFYIATENNEIVYDGVLYSSLDPHEYTIGGNSELRFTDNLTGNSYAWSEITANRLSLSAKLHDKNTGWVTVSYDQDSEKIEFVGANASRLEGETTFDPDGTIPSKELQTYQLTLFNEESDLPQRFNQPIPINALKNVEHQTHSSPEPHISGNTSPDRLDSVDFSGSQSQDSNYDVFTYKWQSSEAPKDCNTTIEGDDRETATFVFSCQGEHVVSLTVTDWTGSNTEYFTVDVQPLAAELSTPQTITLAEGQSLDVSLEVSNLSQDGPYQYSLIAAPNGISIDQSGHITGEPIPFLDEGDTRFKVVARADNGRQSDHVFEFQYHNTEVQKTLVSGTALCLRDGFRHFADTNGNGFPNLVCANEESFKVIEVKNDQISTIYSSPASYSPNYELVDVGQQDLNGDGIDEILLAYDDRIFVLSGEGYQIISEFVVPWRDTSSANPDRVRYQLHPIAEGAKSIAVSAPKSPDFGKNLYLFNLDGSYLSFDSSTHGDRLLLANIDNDPEPEAWVVYDHIKQTKFIDYGNPEKELPFNAQFIADIDGNDRPELVVITQPDTGNTEIISLYDPQTGILQYQSELTINVDYYRSDIQLLNVDDDNAYEVLLRDEIDKTLYIFDWINEELQLQGSYPESAEGNYLAYYGGLPNGVLLDYDPKASVIFQLDKGHRNLQRTSPRSLCQSQIFPRSSQRLGCYATDQFPGMGKVEILSNGKIASYRAFSEAQFDLAHMTELYDGDQIVSSYFGLGGSGKTHRLMDSYSETIIGTTTFAITSNFFSYTKGDIDGDGLVNTVAFGDEDGEIQWFSITEDELHWEDIDSSYRDGEFPLQVVDLDGDGKDEIVAIRNRVAATDQYEEISLFRFNGITLELDRQYALENPNGGYTFGIQDIDGDGSREIIVAERDAYGCKAGEKLSDVYVFRGDLTLQQSLEISECITSIPNFPVDVSKQNIIVAVTREQSLSGARRLRHVKLVEFGIRSPEILWESQRFLGNLKEDGFMAFPLGKDSDLKATLSTSAGVYFLR</sequence>
<accession>A0A7T4R187</accession>
<dbReference type="InterPro" id="IPR028994">
    <property type="entry name" value="Integrin_alpha_N"/>
</dbReference>
<dbReference type="AlphaFoldDB" id="A0A7T4R187"/>
<evidence type="ECO:0000256" key="1">
    <source>
        <dbReference type="SAM" id="MobiDB-lite"/>
    </source>
</evidence>
<feature type="region of interest" description="Disordered" evidence="1">
    <location>
        <begin position="285"/>
        <end position="316"/>
    </location>
</feature>
<dbReference type="SUPFAM" id="SSF69318">
    <property type="entry name" value="Integrin alpha N-terminal domain"/>
    <property type="match status" value="2"/>
</dbReference>
<dbReference type="PANTHER" id="PTHR44103:SF1">
    <property type="entry name" value="PROPROTEIN CONVERTASE P"/>
    <property type="match status" value="1"/>
</dbReference>
<protein>
    <submittedName>
        <fullName evidence="2">VCBS repeat-containing protein</fullName>
    </submittedName>
</protein>
<evidence type="ECO:0000313" key="2">
    <source>
        <dbReference type="EMBL" id="QQD18434.1"/>
    </source>
</evidence>
<evidence type="ECO:0000313" key="3">
    <source>
        <dbReference type="Proteomes" id="UP000596063"/>
    </source>
</evidence>
<dbReference type="InterPro" id="IPR013783">
    <property type="entry name" value="Ig-like_fold"/>
</dbReference>
<dbReference type="Proteomes" id="UP000596063">
    <property type="component" value="Chromosome"/>
</dbReference>
<name>A0A7T4R187_9GAMM</name>
<proteinExistence type="predicted"/>
<dbReference type="EMBL" id="CP066167">
    <property type="protein sequence ID" value="QQD18434.1"/>
    <property type="molecule type" value="Genomic_DNA"/>
</dbReference>
<dbReference type="KEGG" id="snan:I6N98_00725"/>
<dbReference type="PANTHER" id="PTHR44103">
    <property type="entry name" value="PROPROTEIN CONVERTASE P"/>
    <property type="match status" value="1"/>
</dbReference>
<reference evidence="2 3" key="1">
    <citation type="submission" date="2020-12" db="EMBL/GenBank/DDBJ databases">
        <authorList>
            <person name="Shan Y."/>
        </authorList>
    </citation>
    <scope>NUCLEOTIDE SEQUENCE [LARGE SCALE GENOMIC DNA]</scope>
    <source>
        <strain evidence="3">csc3.9</strain>
    </source>
</reference>
<gene>
    <name evidence="2" type="ORF">I6N98_00725</name>
</gene>
<keyword evidence="3" id="KW-1185">Reference proteome</keyword>
<dbReference type="RefSeq" id="WP_198569928.1">
    <property type="nucleotide sequence ID" value="NZ_CP066167.1"/>
</dbReference>
<organism evidence="2 3">
    <name type="scientific">Spongiibacter nanhainus</name>
    <dbReference type="NCBI Taxonomy" id="2794344"/>
    <lineage>
        <taxon>Bacteria</taxon>
        <taxon>Pseudomonadati</taxon>
        <taxon>Pseudomonadota</taxon>
        <taxon>Gammaproteobacteria</taxon>
        <taxon>Cellvibrionales</taxon>
        <taxon>Spongiibacteraceae</taxon>
        <taxon>Spongiibacter</taxon>
    </lineage>
</organism>